<protein>
    <submittedName>
        <fullName evidence="1">Uncharacterized protein</fullName>
    </submittedName>
</protein>
<accession>A0ACB7S2D9</accession>
<gene>
    <name evidence="1" type="ORF">HPB50_012602</name>
</gene>
<sequence length="339" mass="38434">MRTLAGRLFSLVLAVFALSCVAFLLLGIWNVLFWPPDTWRRPLRAHLLVREHHMNRSASASGDAAENWLEETRTAWAARSECQRGSVDTIFLFHSAPSAWQNRAALRNTLLSEWARLHVMQALYGASTAGHVYEHQIPRFMCSAFQFPKAPTTAKCSGGAFRAFSVTIDVNDTDRACLTSCLAHPNLTTRLDLRPYLIVRRICDIGSSRDREFFKWTGVFLIGLEEPGDPEGTTDAWTDLEAVAVGDMVRLNKSDDYVALTTKFLAGLRWVTLHCPHLHYVVKADDDVAVEPVLFRRYLDDQVGLTKRVIYCSNQHHNRVVRHRLSPRHEHPLQEGDNS</sequence>
<comment type="caution">
    <text evidence="1">The sequence shown here is derived from an EMBL/GenBank/DDBJ whole genome shotgun (WGS) entry which is preliminary data.</text>
</comment>
<evidence type="ECO:0000313" key="1">
    <source>
        <dbReference type="EMBL" id="KAH6928226.1"/>
    </source>
</evidence>
<proteinExistence type="predicted"/>
<name>A0ACB7S2D9_HYAAI</name>
<organism evidence="1 2">
    <name type="scientific">Hyalomma asiaticum</name>
    <name type="common">Tick</name>
    <dbReference type="NCBI Taxonomy" id="266040"/>
    <lineage>
        <taxon>Eukaryota</taxon>
        <taxon>Metazoa</taxon>
        <taxon>Ecdysozoa</taxon>
        <taxon>Arthropoda</taxon>
        <taxon>Chelicerata</taxon>
        <taxon>Arachnida</taxon>
        <taxon>Acari</taxon>
        <taxon>Parasitiformes</taxon>
        <taxon>Ixodida</taxon>
        <taxon>Ixodoidea</taxon>
        <taxon>Ixodidae</taxon>
        <taxon>Hyalomminae</taxon>
        <taxon>Hyalomma</taxon>
    </lineage>
</organism>
<dbReference type="Proteomes" id="UP000821845">
    <property type="component" value="Chromosome 6"/>
</dbReference>
<keyword evidence="2" id="KW-1185">Reference proteome</keyword>
<evidence type="ECO:0000313" key="2">
    <source>
        <dbReference type="Proteomes" id="UP000821845"/>
    </source>
</evidence>
<dbReference type="EMBL" id="CM023486">
    <property type="protein sequence ID" value="KAH6928226.1"/>
    <property type="molecule type" value="Genomic_DNA"/>
</dbReference>
<reference evidence="1" key="1">
    <citation type="submission" date="2020-05" db="EMBL/GenBank/DDBJ databases">
        <title>Large-scale comparative analyses of tick genomes elucidate their genetic diversity and vector capacities.</title>
        <authorList>
            <person name="Jia N."/>
            <person name="Wang J."/>
            <person name="Shi W."/>
            <person name="Du L."/>
            <person name="Sun Y."/>
            <person name="Zhan W."/>
            <person name="Jiang J."/>
            <person name="Wang Q."/>
            <person name="Zhang B."/>
            <person name="Ji P."/>
            <person name="Sakyi L.B."/>
            <person name="Cui X."/>
            <person name="Yuan T."/>
            <person name="Jiang B."/>
            <person name="Yang W."/>
            <person name="Lam T.T.-Y."/>
            <person name="Chang Q."/>
            <person name="Ding S."/>
            <person name="Wang X."/>
            <person name="Zhu J."/>
            <person name="Ruan X."/>
            <person name="Zhao L."/>
            <person name="Wei J."/>
            <person name="Que T."/>
            <person name="Du C."/>
            <person name="Cheng J."/>
            <person name="Dai P."/>
            <person name="Han X."/>
            <person name="Huang E."/>
            <person name="Gao Y."/>
            <person name="Liu J."/>
            <person name="Shao H."/>
            <person name="Ye R."/>
            <person name="Li L."/>
            <person name="Wei W."/>
            <person name="Wang X."/>
            <person name="Wang C."/>
            <person name="Yang T."/>
            <person name="Huo Q."/>
            <person name="Li W."/>
            <person name="Guo W."/>
            <person name="Chen H."/>
            <person name="Zhou L."/>
            <person name="Ni X."/>
            <person name="Tian J."/>
            <person name="Zhou Y."/>
            <person name="Sheng Y."/>
            <person name="Liu T."/>
            <person name="Pan Y."/>
            <person name="Xia L."/>
            <person name="Li J."/>
            <person name="Zhao F."/>
            <person name="Cao W."/>
        </authorList>
    </citation>
    <scope>NUCLEOTIDE SEQUENCE</scope>
    <source>
        <strain evidence="1">Hyas-2018</strain>
    </source>
</reference>